<gene>
    <name evidence="5" type="ORF">EJP69_10080</name>
</gene>
<dbReference type="RefSeq" id="WP_126469814.1">
    <property type="nucleotide sequence ID" value="NZ_RXOE01000002.1"/>
</dbReference>
<dbReference type="PROSITE" id="PS00081">
    <property type="entry name" value="LIPOXYGENASE_2"/>
    <property type="match status" value="1"/>
</dbReference>
<evidence type="ECO:0000313" key="6">
    <source>
        <dbReference type="Proteomes" id="UP000267418"/>
    </source>
</evidence>
<keyword evidence="1" id="KW-0479">Metal-binding</keyword>
<dbReference type="PANTHER" id="PTHR11771">
    <property type="entry name" value="LIPOXYGENASE"/>
    <property type="match status" value="1"/>
</dbReference>
<accession>A0A3S0GW99</accession>
<evidence type="ECO:0000313" key="5">
    <source>
        <dbReference type="EMBL" id="RTQ34749.1"/>
    </source>
</evidence>
<keyword evidence="3" id="KW-0732">Signal</keyword>
<dbReference type="AlphaFoldDB" id="A0A3S0GW99"/>
<feature type="domain" description="Lipoxygenase" evidence="4">
    <location>
        <begin position="211"/>
        <end position="669"/>
    </location>
</feature>
<comment type="caution">
    <text evidence="5">The sequence shown here is derived from an EMBL/GenBank/DDBJ whole genome shotgun (WGS) entry which is preliminary data.</text>
</comment>
<evidence type="ECO:0000256" key="1">
    <source>
        <dbReference type="ARBA" id="ARBA00022723"/>
    </source>
</evidence>
<keyword evidence="2" id="KW-0560">Oxidoreductase</keyword>
<dbReference type="PRINTS" id="PR00087">
    <property type="entry name" value="LIPOXYGENASE"/>
</dbReference>
<feature type="signal peptide" evidence="3">
    <location>
        <begin position="1"/>
        <end position="28"/>
    </location>
</feature>
<evidence type="ECO:0000259" key="4">
    <source>
        <dbReference type="PROSITE" id="PS51393"/>
    </source>
</evidence>
<dbReference type="GO" id="GO:0034440">
    <property type="term" value="P:lipid oxidation"/>
    <property type="evidence" value="ECO:0007669"/>
    <property type="project" value="InterPro"/>
</dbReference>
<dbReference type="SUPFAM" id="SSF48484">
    <property type="entry name" value="Lipoxigenase"/>
    <property type="match status" value="1"/>
</dbReference>
<protein>
    <submittedName>
        <fullName evidence="5">Lipoxygenase</fullName>
    </submittedName>
</protein>
<dbReference type="InterPro" id="IPR000907">
    <property type="entry name" value="LipOase"/>
</dbReference>
<evidence type="ECO:0000256" key="2">
    <source>
        <dbReference type="ARBA" id="ARBA00023002"/>
    </source>
</evidence>
<dbReference type="Gene3D" id="3.10.450.60">
    <property type="match status" value="1"/>
</dbReference>
<dbReference type="OrthoDB" id="5912511at2"/>
<keyword evidence="6" id="KW-1185">Reference proteome</keyword>
<sequence length="669" mass="71681">MKRRDILKWSASAGGLSLLAGKTSTASAALPVLKPTLPQKIDPISATLRRLELVGRQATYLWTESHINLAGVPMGAVVPATELPALEHQLKTIAKALEAVTNFAASFATSALASGSLQSLDNLRTRLASLQASFDQLLAANGGLSTLPAAVLALLGTLTGTAGDIATQLKQIHHDLLSQGPLGALNGPKTVAQYDALFVTIEKPAIAQLLHDNDLFAAMRVSGPNPMLIQRASALPAKFPLGDAQYRQVMGAGDSLADAAASGRLYILDYEGLGDMAPAGPQIKPLTGTGYIHAPIALFARPKTGRSLVPVAIQCGQDPAANAILLRVDDTANAEAYWAWQSAKTVVQVADFNYHEMFVHLGRTHLLSEAFAMATQRQLATAHPLSRLLSPHLEGAMFINEAATLIIMAPLTTGDVILAAPIETLQQQCGRDRLAYDFYDRMMLPNDLRTRGVDDATALPDYPYRDDALLVWNAIAQWVGDYVGTYYLSDADVTGDYELKAWATELATSGKVHGFRAITTRAQLIDVLTAIIFNASAQHAAVNFPQYSVMTYAPFSAGTEGTPAPTSSTGQNEASWSQMLPSRLAAQEQILLFHILGGVYYRPLGEYKDNVFPHLPVLLDPAIAGQGGPLERFRNALAGIEATIGQRNATRARPYEHLLPSRIPSSTNI</sequence>
<dbReference type="GO" id="GO:0016702">
    <property type="term" value="F:oxidoreductase activity, acting on single donors with incorporation of molecular oxygen, incorporation of two atoms of oxygen"/>
    <property type="evidence" value="ECO:0007669"/>
    <property type="project" value="InterPro"/>
</dbReference>
<dbReference type="Gene3D" id="1.20.245.10">
    <property type="entry name" value="Lipoxygenase-1, Domain 5"/>
    <property type="match status" value="1"/>
</dbReference>
<dbReference type="GO" id="GO:0046872">
    <property type="term" value="F:metal ion binding"/>
    <property type="evidence" value="ECO:0007669"/>
    <property type="project" value="UniProtKB-KW"/>
</dbReference>
<dbReference type="PROSITE" id="PS51393">
    <property type="entry name" value="LIPOXYGENASE_3"/>
    <property type="match status" value="1"/>
</dbReference>
<reference evidence="5 6" key="1">
    <citation type="submission" date="2018-12" db="EMBL/GenBank/DDBJ databases">
        <title>The genome of Variovorax gossypii DSM 100435.</title>
        <authorList>
            <person name="Gao J."/>
            <person name="Sun J."/>
        </authorList>
    </citation>
    <scope>NUCLEOTIDE SEQUENCE [LARGE SCALE GENOMIC DNA]</scope>
    <source>
        <strain evidence="5 6">DSM 100435</strain>
    </source>
</reference>
<dbReference type="SMR" id="A0A3S0GW99"/>
<feature type="chain" id="PRO_5018646130" evidence="3">
    <location>
        <begin position="29"/>
        <end position="669"/>
    </location>
</feature>
<name>A0A3S0GW99_9BURK</name>
<evidence type="ECO:0000256" key="3">
    <source>
        <dbReference type="SAM" id="SignalP"/>
    </source>
</evidence>
<dbReference type="EMBL" id="RXOE01000002">
    <property type="protein sequence ID" value="RTQ34749.1"/>
    <property type="molecule type" value="Genomic_DNA"/>
</dbReference>
<dbReference type="InterPro" id="IPR013819">
    <property type="entry name" value="LipOase_C"/>
</dbReference>
<proteinExistence type="predicted"/>
<dbReference type="InterPro" id="IPR036226">
    <property type="entry name" value="LipOase_C_sf"/>
</dbReference>
<dbReference type="Proteomes" id="UP000267418">
    <property type="component" value="Unassembled WGS sequence"/>
</dbReference>
<dbReference type="Pfam" id="PF00305">
    <property type="entry name" value="Lipoxygenase"/>
    <property type="match status" value="1"/>
</dbReference>
<dbReference type="InterPro" id="IPR020834">
    <property type="entry name" value="LipOase_CS"/>
</dbReference>
<organism evidence="5 6">
    <name type="scientific">Variovorax gossypii</name>
    <dbReference type="NCBI Taxonomy" id="1679495"/>
    <lineage>
        <taxon>Bacteria</taxon>
        <taxon>Pseudomonadati</taxon>
        <taxon>Pseudomonadota</taxon>
        <taxon>Betaproteobacteria</taxon>
        <taxon>Burkholderiales</taxon>
        <taxon>Comamonadaceae</taxon>
        <taxon>Variovorax</taxon>
    </lineage>
</organism>